<feature type="region of interest" description="Disordered" evidence="1">
    <location>
        <begin position="255"/>
        <end position="286"/>
    </location>
</feature>
<dbReference type="OrthoDB" id="3270451at2759"/>
<dbReference type="Proteomes" id="UP000027222">
    <property type="component" value="Unassembled WGS sequence"/>
</dbReference>
<feature type="compositionally biased region" description="Polar residues" evidence="1">
    <location>
        <begin position="255"/>
        <end position="272"/>
    </location>
</feature>
<name>A0A067SN81_GALM3</name>
<sequence>MSIAIMTSFEDNHPTEKIPFIPEKVDEFAARISALASQQSDSSSSNLFGSLPPNVLIPRESKNKETMRYMKSPITLAALLSPIYLLLPVNLITAYIGKLETLMISKRIGNTKPRELQCAEQQIWKALFAISTGKKAPLNALLECIDEIDWADIKSVDSSGWFSEGFDDENSPVLDNVNDYHLAAAVPASWPSSQFFLGAKAIEAENGMIEPSNSQSDHSLAQPEAEGTIDPASAAEGDASSQNENALLNPNAVTRTTESPAGADTSSSNGNVTLPGPIAGSDMSADGDCAKDVDLASQKPALATNAESQTVLPTRQTEPLENAEGRQSSNTDGETINPTTPKDPLVISNEHNANSQPSGPNPAVTATTGDGNANDSDQDKNADPSGAPKKPDPKGPKKPNKSESKKPTGGREKRKEPPKNHRKKGNDKHSRSVTVQPMHSKSQDLPAPPDILESQALDKIFEVIDIEDIQSGRPKPSLDINNYPTKASHPTRPTFTVYTPRGHEVTLSPKLHTVEEVKALYGMVDAAKETSSENGSPFFISQPKKSIFRLMTEVESTGTYGPQLLQLLASNVLIITGCAVEKVGFDEDGLSELKDLGAIISVHDCSIPSKDGDYAERSKQTTLGHVLECSRHPDGKILNVLDLPLGWKGAIPMPFSSETRAWMATEGLPYCKTPLPADAIRWALAATAGAHHSWHIDANGFGAKILVGCGGKLVFVGRPRTRDAFQNVGMFLNKMDMYSPCTERWDVESIYLETGDAIIIPPNMPHSVYTADHAICYGGHYFASTTMQDTLIAVIHNFFCYHISTNTDHPEWRDFIHCITTFFHQTIVTGSVVRDPRALAHIPHLSDLKSLLSVFSTCALAILMNALSPKTYELLDNAKPEFGVFNLQRARHEEFDLNIMTGFDRRKCVHHRALAWEIVHHIDAKYKAEIQSSGIALSIFDDIFVPFISHLCKATLNYHTQVIGEKVRSLVDLSNDEYGKQLRACFHEHPEILKAIDDSVGTGNLIFSFNFDCKLSLATDFVDVPVAVKTSGHTTCDLRYESGRENQWELYYNISSDEEDAMDTDPSDEGN</sequence>
<dbReference type="EMBL" id="KL142389">
    <property type="protein sequence ID" value="KDR72380.1"/>
    <property type="molecule type" value="Genomic_DNA"/>
</dbReference>
<feature type="compositionally biased region" description="Polar residues" evidence="1">
    <location>
        <begin position="305"/>
        <end position="340"/>
    </location>
</feature>
<proteinExistence type="predicted"/>
<feature type="region of interest" description="Disordered" evidence="1">
    <location>
        <begin position="209"/>
        <end position="243"/>
    </location>
</feature>
<protein>
    <recommendedName>
        <fullName evidence="3">JmjC domain-containing protein</fullName>
    </recommendedName>
</protein>
<evidence type="ECO:0000256" key="2">
    <source>
        <dbReference type="SAM" id="Phobius"/>
    </source>
</evidence>
<evidence type="ECO:0000313" key="4">
    <source>
        <dbReference type="EMBL" id="KDR72380.1"/>
    </source>
</evidence>
<feature type="region of interest" description="Disordered" evidence="1">
    <location>
        <begin position="475"/>
        <end position="498"/>
    </location>
</feature>
<feature type="compositionally biased region" description="Basic and acidic residues" evidence="1">
    <location>
        <begin position="389"/>
        <end position="419"/>
    </location>
</feature>
<feature type="region of interest" description="Disordered" evidence="1">
    <location>
        <begin position="301"/>
        <end position="449"/>
    </location>
</feature>
<accession>A0A067SN81</accession>
<organism evidence="4 5">
    <name type="scientific">Galerina marginata (strain CBS 339.88)</name>
    <dbReference type="NCBI Taxonomy" id="685588"/>
    <lineage>
        <taxon>Eukaryota</taxon>
        <taxon>Fungi</taxon>
        <taxon>Dikarya</taxon>
        <taxon>Basidiomycota</taxon>
        <taxon>Agaricomycotina</taxon>
        <taxon>Agaricomycetes</taxon>
        <taxon>Agaricomycetidae</taxon>
        <taxon>Agaricales</taxon>
        <taxon>Agaricineae</taxon>
        <taxon>Strophariaceae</taxon>
        <taxon>Galerina</taxon>
    </lineage>
</organism>
<keyword evidence="5" id="KW-1185">Reference proteome</keyword>
<keyword evidence="2" id="KW-0812">Transmembrane</keyword>
<feature type="domain" description="JmjC" evidence="3">
    <location>
        <begin position="632"/>
        <end position="798"/>
    </location>
</feature>
<reference evidence="5" key="1">
    <citation type="journal article" date="2014" name="Proc. Natl. Acad. Sci. U.S.A.">
        <title>Extensive sampling of basidiomycete genomes demonstrates inadequacy of the white-rot/brown-rot paradigm for wood decay fungi.</title>
        <authorList>
            <person name="Riley R."/>
            <person name="Salamov A.A."/>
            <person name="Brown D.W."/>
            <person name="Nagy L.G."/>
            <person name="Floudas D."/>
            <person name="Held B.W."/>
            <person name="Levasseur A."/>
            <person name="Lombard V."/>
            <person name="Morin E."/>
            <person name="Otillar R."/>
            <person name="Lindquist E.A."/>
            <person name="Sun H."/>
            <person name="LaButti K.M."/>
            <person name="Schmutz J."/>
            <person name="Jabbour D."/>
            <person name="Luo H."/>
            <person name="Baker S.E."/>
            <person name="Pisabarro A.G."/>
            <person name="Walton J.D."/>
            <person name="Blanchette R.A."/>
            <person name="Henrissat B."/>
            <person name="Martin F."/>
            <person name="Cullen D."/>
            <person name="Hibbett D.S."/>
            <person name="Grigoriev I.V."/>
        </authorList>
    </citation>
    <scope>NUCLEOTIDE SEQUENCE [LARGE SCALE GENOMIC DNA]</scope>
    <source>
        <strain evidence="5">CBS 339.88</strain>
    </source>
</reference>
<gene>
    <name evidence="4" type="ORF">GALMADRAFT_229150</name>
</gene>
<evidence type="ECO:0000313" key="5">
    <source>
        <dbReference type="Proteomes" id="UP000027222"/>
    </source>
</evidence>
<feature type="transmembrane region" description="Helical" evidence="2">
    <location>
        <begin position="74"/>
        <end position="97"/>
    </location>
</feature>
<evidence type="ECO:0000259" key="3">
    <source>
        <dbReference type="PROSITE" id="PS51184"/>
    </source>
</evidence>
<evidence type="ECO:0000256" key="1">
    <source>
        <dbReference type="SAM" id="MobiDB-lite"/>
    </source>
</evidence>
<feature type="compositionally biased region" description="Polar residues" evidence="1">
    <location>
        <begin position="349"/>
        <end position="375"/>
    </location>
</feature>
<dbReference type="Gene3D" id="2.60.120.650">
    <property type="entry name" value="Cupin"/>
    <property type="match status" value="1"/>
</dbReference>
<keyword evidence="2" id="KW-0472">Membrane</keyword>
<dbReference type="InterPro" id="IPR003347">
    <property type="entry name" value="JmjC_dom"/>
</dbReference>
<keyword evidence="2" id="KW-1133">Transmembrane helix</keyword>
<dbReference type="SUPFAM" id="SSF51197">
    <property type="entry name" value="Clavaminate synthase-like"/>
    <property type="match status" value="1"/>
</dbReference>
<dbReference type="PROSITE" id="PS51184">
    <property type="entry name" value="JMJC"/>
    <property type="match status" value="1"/>
</dbReference>
<dbReference type="STRING" id="685588.A0A067SN81"/>
<dbReference type="AlphaFoldDB" id="A0A067SN81"/>
<dbReference type="HOGENOM" id="CLU_305882_0_0_1"/>